<feature type="compositionally biased region" description="Low complexity" evidence="12">
    <location>
        <begin position="1581"/>
        <end position="1601"/>
    </location>
</feature>
<feature type="compositionally biased region" description="Polar residues" evidence="12">
    <location>
        <begin position="1992"/>
        <end position="2014"/>
    </location>
</feature>
<keyword evidence="3 10" id="KW-0863">Zinc-finger</keyword>
<feature type="compositionally biased region" description="Low complexity" evidence="12">
    <location>
        <begin position="558"/>
        <end position="568"/>
    </location>
</feature>
<dbReference type="Proteomes" id="UP001652700">
    <property type="component" value="Unplaced"/>
</dbReference>
<dbReference type="PROSITE" id="PS01359">
    <property type="entry name" value="ZF_PHD_1"/>
    <property type="match status" value="1"/>
</dbReference>
<evidence type="ECO:0000313" key="16">
    <source>
        <dbReference type="EnsemblMetazoa" id="XP_028131205.1"/>
    </source>
</evidence>
<evidence type="ECO:0000313" key="18">
    <source>
        <dbReference type="RefSeq" id="XP_028131205.1"/>
    </source>
</evidence>
<dbReference type="InterPro" id="IPR038028">
    <property type="entry name" value="BPTF"/>
</dbReference>
<dbReference type="GeneID" id="114326935"/>
<dbReference type="InterPro" id="IPR018359">
    <property type="entry name" value="Bromodomain_CS"/>
</dbReference>
<feature type="region of interest" description="Disordered" evidence="12">
    <location>
        <begin position="1"/>
        <end position="163"/>
    </location>
</feature>
<feature type="region of interest" description="Disordered" evidence="12">
    <location>
        <begin position="1581"/>
        <end position="1603"/>
    </location>
</feature>
<dbReference type="PROSITE" id="PS50016">
    <property type="entry name" value="ZF_PHD_2"/>
    <property type="match status" value="3"/>
</dbReference>
<feature type="domain" description="DDT" evidence="15">
    <location>
        <begin position="197"/>
        <end position="257"/>
    </location>
</feature>
<feature type="compositionally biased region" description="Low complexity" evidence="12">
    <location>
        <begin position="1698"/>
        <end position="1712"/>
    </location>
</feature>
<dbReference type="SUPFAM" id="SSF47370">
    <property type="entry name" value="Bromodomain"/>
    <property type="match status" value="1"/>
</dbReference>
<feature type="region of interest" description="Disordered" evidence="12">
    <location>
        <begin position="1461"/>
        <end position="1480"/>
    </location>
</feature>
<dbReference type="Pfam" id="PF15613">
    <property type="entry name" value="WSD"/>
    <property type="match status" value="1"/>
</dbReference>
<dbReference type="FunFam" id="3.30.40.10:FF:000048">
    <property type="entry name" value="nucleosome-remodeling factor subunit BPTF isoform X1"/>
    <property type="match status" value="2"/>
</dbReference>
<dbReference type="InterPro" id="IPR011011">
    <property type="entry name" value="Znf_FYVE_PHD"/>
</dbReference>
<dbReference type="InterPro" id="IPR028941">
    <property type="entry name" value="WHIM2_dom"/>
</dbReference>
<dbReference type="KEGG" id="dvv:114326935"/>
<dbReference type="PROSITE" id="PS00633">
    <property type="entry name" value="BROMODOMAIN_1"/>
    <property type="match status" value="1"/>
</dbReference>
<comment type="subcellular location">
    <subcellularLocation>
        <location evidence="1">Nucleus</location>
    </subcellularLocation>
</comment>
<feature type="region of interest" description="Disordered" evidence="12">
    <location>
        <begin position="1696"/>
        <end position="1730"/>
    </location>
</feature>
<feature type="compositionally biased region" description="Polar residues" evidence="12">
    <location>
        <begin position="1713"/>
        <end position="1730"/>
    </location>
</feature>
<feature type="domain" description="PHD-type" evidence="14">
    <location>
        <begin position="348"/>
        <end position="395"/>
    </location>
</feature>
<evidence type="ECO:0000256" key="4">
    <source>
        <dbReference type="ARBA" id="ARBA00022833"/>
    </source>
</evidence>
<reference evidence="18" key="1">
    <citation type="submission" date="2025-04" db="UniProtKB">
        <authorList>
            <consortium name="RefSeq"/>
        </authorList>
    </citation>
    <scope>IDENTIFICATION</scope>
    <source>
        <tissue evidence="18">Whole insect</tissue>
    </source>
</reference>
<dbReference type="SMART" id="SM00571">
    <property type="entry name" value="DDT"/>
    <property type="match status" value="1"/>
</dbReference>
<accession>A0A6P7FCT1</accession>
<dbReference type="EnsemblMetazoa" id="XM_028275404.2">
    <property type="protein sequence ID" value="XP_028131205.1"/>
    <property type="gene ID" value="LOC114326935"/>
</dbReference>
<feature type="compositionally biased region" description="Low complexity" evidence="12">
    <location>
        <begin position="34"/>
        <end position="54"/>
    </location>
</feature>
<dbReference type="PANTHER" id="PTHR45975">
    <property type="entry name" value="NUCLEOSOME-REMODELING FACTOR SUBUNIT BPTF"/>
    <property type="match status" value="1"/>
</dbReference>
<feature type="coiled-coil region" evidence="11">
    <location>
        <begin position="502"/>
        <end position="542"/>
    </location>
</feature>
<feature type="compositionally biased region" description="Low complexity" evidence="12">
    <location>
        <begin position="2422"/>
        <end position="2443"/>
    </location>
</feature>
<dbReference type="InterPro" id="IPR013083">
    <property type="entry name" value="Znf_RING/FYVE/PHD"/>
</dbReference>
<dbReference type="GO" id="GO:0006357">
    <property type="term" value="P:regulation of transcription by RNA polymerase II"/>
    <property type="evidence" value="ECO:0007669"/>
    <property type="project" value="InterPro"/>
</dbReference>
<dbReference type="SMART" id="SM00297">
    <property type="entry name" value="BROMO"/>
    <property type="match status" value="1"/>
</dbReference>
<keyword evidence="5" id="KW-0805">Transcription regulation</keyword>
<feature type="compositionally biased region" description="Acidic residues" evidence="12">
    <location>
        <begin position="122"/>
        <end position="133"/>
    </location>
</feature>
<evidence type="ECO:0000313" key="17">
    <source>
        <dbReference type="Proteomes" id="UP001652700"/>
    </source>
</evidence>
<reference evidence="16" key="2">
    <citation type="submission" date="2025-05" db="UniProtKB">
        <authorList>
            <consortium name="EnsemblMetazoa"/>
        </authorList>
    </citation>
    <scope>IDENTIFICATION</scope>
</reference>
<dbReference type="GO" id="GO:0008270">
    <property type="term" value="F:zinc ion binding"/>
    <property type="evidence" value="ECO:0007669"/>
    <property type="project" value="UniProtKB-KW"/>
</dbReference>
<keyword evidence="11" id="KW-0175">Coiled coil</keyword>
<feature type="compositionally biased region" description="Polar residues" evidence="12">
    <location>
        <begin position="2281"/>
        <end position="2290"/>
    </location>
</feature>
<dbReference type="OrthoDB" id="784962at2759"/>
<dbReference type="Pfam" id="PF00439">
    <property type="entry name" value="Bromodomain"/>
    <property type="match status" value="1"/>
</dbReference>
<dbReference type="InterPro" id="IPR001965">
    <property type="entry name" value="Znf_PHD"/>
</dbReference>
<sequence length="2706" mass="304406">MSTRGMKKRGRPPKVQVAERTKKFQIHLLKKPKYLLNYKGPDSQSSTPTASRASSPHESESSRRSSNRIRGKDGHRAGRKSGYAGSVYQRRGYNTAPNDYHESEYHYGSDFGDDSSENKSDIEDEMGLSESESEGSVPDRGSDSDFSLSGYSTVSGTPRKCYSLNRAPTPDPPLWLQNREIPPLVLPKSSDDLLVPKEEIMEVLSIYEVLRHFRNLVRLSPFRLEDFCAAIMCEDQSSLLAEIHIMLLKALLREEDSQQTHFGPLDQKDSVNISLYLVDYITYPEVLRAYIESDKGFDQKILEILSTTDYPFSTLEDRIKVLQFLTDQYLTTNHVREDLISEVSIGYDDHCRICHKLGDLLCCETCPAVYHLGCADPPLSSVPLDDWQCPLCRSHRVSGVVDCVRGLEKQGLLSRQEPLGYDRHGRKYYFLCRRLFVESQEGEIHYYSTPLQFQEVMKSLDAKDMESILYRELQDLSGEITKHMELTEKLTNQYKANKKTYLDAENSAIIRMNKEKEEKLEEERRQLEKHDVENELEKMEEIETTEVPMDVENTEIVTTSTLESTTDTSETEKEDENNKNKEVVTRSKTGALVPRTFNLDDLRKKTLGLLNRDDTDESRMTRLKSSQMANGTYLFKLGMENSFKMYVNQFAVNSIALNKPQKNEERDKKRHLSHKFSLTPASEFKWIGACSGSKTLMSNTLRQSILQLEQQVQSSFMHPNWHLLRKHWLNLVANCQQPKDFARVLVVLQACIKPVVFANVWHDHLGHIKLARITATEREERKKIEKREKKEREEEEERNRMIISGYVKYTMSFKHQLWKQKGEEYRIHGRWGWLWIRTPRNFQHVDCRQLGLASPQKIMVHIKDTNGTKVMSLDPAAYKFLKSGNLNDADVPNSLKNMEIVPPVTKCEQINVSKALTAAGRILYPKVAKKSKLDNLLARRIQLKTMEEQKISTSKSDGVKKEEDVDVETEEEPVSEGIDKQLNNMMTGKVVLPSNSQQTPAPNRDVLNSIAKRINLLRTQYTSIARLAKDFQCYVKGCNSGAGNSIETTCYSPLCMQRVRVRKDLLSLLRKANLATNSPNKLITIQAPASVIKKPSILEQTLKAPQLSLLPKENKETLPLTRENICKGLVTALDTAAKLEDQTDIYVPVKEPKLEVKSEPQEMDLNKISPEAVKEMILGANPSKTMTHTVTTTSTVTTSTTVVDGRVKRLSCSENITDVVTVTSSSNNGSTSSLQTFNSRSTAYSAQQNRRFCAFKLGTKREEKTIKAERAEDGTERIYSTQSTEGKVVLKKVPSMDNKRKAKQIVKYPTCSSFKTLKSCSSLLVLPPHDTRKLGRNAGRIYIPGFHALAKANHSVWPYPCSRPLFKTCWVFRTVNLRSLACAALQLKILWACLRWDDMQVKPQNVDGKHQITTETEILSLELLKHRHKGRFLEKTQYLRRKVVIPLELPKTIREVTSIRSGLRKRKRPESPQNMDPQVSEEWVDEDKLELWEIKQYGEKIEKVNQQVITRSRTGNLPPAKPTIEAPDIKVAVSGKATPEEIKEKMEQQLRLQRAAHQQKRALEVKNMGLKSGVLEMVGSTAQSTSASSTTVTTSKASSTSNAPLQAIQPKVTTSDGQVKIVKNVVVPSQAIVSGKNTLTSLLTSNTSKLAGRRILMTKGPDGTTRVITGSTIIPKTLPTTQQSLIKAPAVTGAQLVQTPTQSQQPTTSTSTLANSQPQTPQSTKDSPQRVQIMRMPDGRISVKGLLPGQQLVQYPDGKLQVLTTSQLQSSGIVTSKPPPPVTTTPKAIIKQTIQTSAGTRAIVQSSPVVKQAVIGQPQVQTPQAVKSVQPQVSTPQSQPQQVIIKQTSGQPLVQKLTQGNVVLGSGGQVVQQQVLLSTNQVINQNGQQVITNQIVVNNQSLAQQLATGKVQVATINGQQVLIRPTGNNQAQVVAQLTPGPVTQTVPQVQAPVKQVVRQAEPQQQAQSLPQQQAQPQPQVQQQPQPVQQPPTSTHQAIQQALQSPTKPAQDSQIDQATMDQLMTGQPPGTVIKCVTAQVIQTQQGPRIVLQGLQGADFTPQQLAAVQQQVKQQLLKAQASTGKQGVLGPTKIYLAVQPSSTEQSTETTSTNPPPLAPVQQTTAPAQPVVSQQVVNPTVVTPKQTPVKQILQQAGDVPSHVRQILVNGQQAQTSALLQHVKQQVAENQPQQSQLVPAQAQLQSSTHTQPHAQQQRVVTSSADANKQFVVTPDYIQQTIKTALKQENLNPEIEEKLLQLQRYQERQMKHEPEIPAPVAKLSQPIVNSRQPTTSRKRPLSSSKNDDADWVMETPKRSRPNRTTEVKKVEVEPQHEPTKEKIVSPRTKVKIKEVCDSERKVTKLMVMLFRHKEMLKKDILRKRALLEKELQYEIQREVTEELAARTKIERTKQDEVRTGSSKRKSAATATTAAITPPQPKTSTSSSSSRHKKTSKHGTPVKQGPSPPTATTPAKGHNKREKVYCICRTPYDETKFYVGCDLCNNWFHGDCVGITEESSKTLTEFICNECKQARDSQKLYCLCQQPYDDSQFYICCDRCQDWFHGRCVGILQSEADNIDEYVCPRCQRNNSVNFANMKDLQPKDHEGLRKLIKQLQVHKSAWPFMEPVDPNEAPDYYKVIKEPMDLQMIETKINDQVYTKLSEFIGDMTKIFDNCRYYNPKESPFYKCAESLEAYFVNKIKCFRDKLYEKQ</sequence>
<gene>
    <name evidence="18" type="primary">LOC114326935</name>
</gene>
<feature type="compositionally biased region" description="Polar residues" evidence="12">
    <location>
        <begin position="144"/>
        <end position="156"/>
    </location>
</feature>
<feature type="compositionally biased region" description="Basic residues" evidence="12">
    <location>
        <begin position="23"/>
        <end position="33"/>
    </location>
</feature>
<dbReference type="Gene3D" id="1.20.920.10">
    <property type="entry name" value="Bromodomain-like"/>
    <property type="match status" value="1"/>
</dbReference>
<evidence type="ECO:0000256" key="5">
    <source>
        <dbReference type="ARBA" id="ARBA00023015"/>
    </source>
</evidence>
<dbReference type="Pfam" id="PF02791">
    <property type="entry name" value="DDT"/>
    <property type="match status" value="1"/>
</dbReference>
<name>A0A6P7FCT1_DIAVI</name>
<dbReference type="PANTHER" id="PTHR45975:SF2">
    <property type="entry name" value="NUCLEOSOME-REMODELING FACTOR SUBUNIT BPTF"/>
    <property type="match status" value="1"/>
</dbReference>
<proteinExistence type="predicted"/>
<evidence type="ECO:0000256" key="10">
    <source>
        <dbReference type="PROSITE-ProRule" id="PRU00146"/>
    </source>
</evidence>
<evidence type="ECO:0000256" key="6">
    <source>
        <dbReference type="ARBA" id="ARBA00023117"/>
    </source>
</evidence>
<dbReference type="GO" id="GO:0016589">
    <property type="term" value="C:NURF complex"/>
    <property type="evidence" value="ECO:0007669"/>
    <property type="project" value="InterPro"/>
</dbReference>
<feature type="region of interest" description="Disordered" evidence="12">
    <location>
        <begin position="1960"/>
        <end position="2014"/>
    </location>
</feature>
<evidence type="ECO:0000256" key="8">
    <source>
        <dbReference type="ARBA" id="ARBA00023242"/>
    </source>
</evidence>
<evidence type="ECO:0000259" key="13">
    <source>
        <dbReference type="PROSITE" id="PS50014"/>
    </source>
</evidence>
<evidence type="ECO:0000259" key="14">
    <source>
        <dbReference type="PROSITE" id="PS50016"/>
    </source>
</evidence>
<feature type="region of interest" description="Disordered" evidence="12">
    <location>
        <begin position="949"/>
        <end position="975"/>
    </location>
</feature>
<evidence type="ECO:0000256" key="9">
    <source>
        <dbReference type="PROSITE-ProRule" id="PRU00035"/>
    </source>
</evidence>
<dbReference type="Pfam" id="PF00628">
    <property type="entry name" value="PHD"/>
    <property type="match status" value="3"/>
</dbReference>
<keyword evidence="17" id="KW-1185">Reference proteome</keyword>
<feature type="compositionally biased region" description="Basic residues" evidence="12">
    <location>
        <begin position="1"/>
        <end position="12"/>
    </location>
</feature>
<keyword evidence="2" id="KW-0479">Metal-binding</keyword>
<protein>
    <submittedName>
        <fullName evidence="18">Nucleosome-remodeling factor subunit NURF301 isoform X1</fullName>
    </submittedName>
</protein>
<feature type="compositionally biased region" description="Low complexity" evidence="12">
    <location>
        <begin position="1960"/>
        <end position="1986"/>
    </location>
</feature>
<feature type="region of interest" description="Disordered" evidence="12">
    <location>
        <begin position="558"/>
        <end position="582"/>
    </location>
</feature>
<keyword evidence="8" id="KW-0539">Nucleus</keyword>
<feature type="compositionally biased region" description="Low complexity" evidence="12">
    <location>
        <begin position="2097"/>
        <end position="2110"/>
    </location>
</feature>
<dbReference type="Gene3D" id="3.30.40.10">
    <property type="entry name" value="Zinc/RING finger domain, C3HC4 (zinc finger)"/>
    <property type="match status" value="3"/>
</dbReference>
<feature type="region of interest" description="Disordered" evidence="12">
    <location>
        <begin position="2279"/>
        <end position="2338"/>
    </location>
</feature>
<dbReference type="SMART" id="SM00249">
    <property type="entry name" value="PHD"/>
    <property type="match status" value="3"/>
</dbReference>
<dbReference type="InterPro" id="IPR019787">
    <property type="entry name" value="Znf_PHD-finger"/>
</dbReference>
<feature type="region of interest" description="Disordered" evidence="12">
    <location>
        <begin position="2186"/>
        <end position="2218"/>
    </location>
</feature>
<dbReference type="RefSeq" id="XP_028131205.1">
    <property type="nucleotide sequence ID" value="XM_028275404.1"/>
</dbReference>
<dbReference type="CDD" id="cd15560">
    <property type="entry name" value="PHD2_3_BPTF"/>
    <property type="match status" value="1"/>
</dbReference>
<dbReference type="InterPro" id="IPR018501">
    <property type="entry name" value="DDT_dom"/>
</dbReference>
<dbReference type="InterPro" id="IPR036427">
    <property type="entry name" value="Bromodomain-like_sf"/>
</dbReference>
<evidence type="ECO:0000256" key="11">
    <source>
        <dbReference type="SAM" id="Coils"/>
    </source>
</evidence>
<dbReference type="CDD" id="cd05509">
    <property type="entry name" value="Bromo_gcn5_like"/>
    <property type="match status" value="1"/>
</dbReference>
<dbReference type="PROSITE" id="PS50014">
    <property type="entry name" value="BROMODOMAIN_2"/>
    <property type="match status" value="1"/>
</dbReference>
<dbReference type="GO" id="GO:0000978">
    <property type="term" value="F:RNA polymerase II cis-regulatory region sequence-specific DNA binding"/>
    <property type="evidence" value="ECO:0007669"/>
    <property type="project" value="TreeGrafter"/>
</dbReference>
<feature type="domain" description="Bromo" evidence="13">
    <location>
        <begin position="2611"/>
        <end position="2681"/>
    </location>
</feature>
<keyword evidence="4" id="KW-0862">Zinc</keyword>
<evidence type="ECO:0000256" key="2">
    <source>
        <dbReference type="ARBA" id="ARBA00022723"/>
    </source>
</evidence>
<dbReference type="CDD" id="cd15559">
    <property type="entry name" value="PHD1_BPTF"/>
    <property type="match status" value="1"/>
</dbReference>
<feature type="domain" description="PHD-type" evidence="14">
    <location>
        <begin position="2533"/>
        <end position="2584"/>
    </location>
</feature>
<dbReference type="PRINTS" id="PR00503">
    <property type="entry name" value="BROMODOMAIN"/>
</dbReference>
<evidence type="ECO:0000256" key="3">
    <source>
        <dbReference type="ARBA" id="ARBA00022771"/>
    </source>
</evidence>
<keyword evidence="7" id="KW-0804">Transcription</keyword>
<evidence type="ECO:0000256" key="1">
    <source>
        <dbReference type="ARBA" id="ARBA00004123"/>
    </source>
</evidence>
<evidence type="ECO:0000259" key="15">
    <source>
        <dbReference type="PROSITE" id="PS50827"/>
    </source>
</evidence>
<feature type="region of interest" description="Disordered" evidence="12">
    <location>
        <begin position="2097"/>
        <end position="2124"/>
    </location>
</feature>
<dbReference type="PROSITE" id="PS50827">
    <property type="entry name" value="DDT"/>
    <property type="match status" value="1"/>
</dbReference>
<dbReference type="CTD" id="44811"/>
<organism evidence="18">
    <name type="scientific">Diabrotica virgifera virgifera</name>
    <name type="common">western corn rootworm</name>
    <dbReference type="NCBI Taxonomy" id="50390"/>
    <lineage>
        <taxon>Eukaryota</taxon>
        <taxon>Metazoa</taxon>
        <taxon>Ecdysozoa</taxon>
        <taxon>Arthropoda</taxon>
        <taxon>Hexapoda</taxon>
        <taxon>Insecta</taxon>
        <taxon>Pterygota</taxon>
        <taxon>Neoptera</taxon>
        <taxon>Endopterygota</taxon>
        <taxon>Coleoptera</taxon>
        <taxon>Polyphaga</taxon>
        <taxon>Cucujiformia</taxon>
        <taxon>Chrysomeloidea</taxon>
        <taxon>Chrysomelidae</taxon>
        <taxon>Galerucinae</taxon>
        <taxon>Diabroticina</taxon>
        <taxon>Diabroticites</taxon>
        <taxon>Diabrotica</taxon>
    </lineage>
</organism>
<dbReference type="SUPFAM" id="SSF57903">
    <property type="entry name" value="FYVE/PHD zinc finger"/>
    <property type="match status" value="3"/>
</dbReference>
<dbReference type="InParanoid" id="A0A6P7FCT1"/>
<evidence type="ECO:0000256" key="12">
    <source>
        <dbReference type="SAM" id="MobiDB-lite"/>
    </source>
</evidence>
<dbReference type="FunCoup" id="A0A6P7FCT1">
    <property type="interactions" value="2506"/>
</dbReference>
<feature type="domain" description="PHD-type" evidence="14">
    <location>
        <begin position="2477"/>
        <end position="2528"/>
    </location>
</feature>
<feature type="compositionally biased region" description="Acidic residues" evidence="12">
    <location>
        <begin position="964"/>
        <end position="974"/>
    </location>
</feature>
<keyword evidence="6 9" id="KW-0103">Bromodomain</keyword>
<evidence type="ECO:0000256" key="7">
    <source>
        <dbReference type="ARBA" id="ARBA00023163"/>
    </source>
</evidence>
<feature type="compositionally biased region" description="Basic and acidic residues" evidence="12">
    <location>
        <begin position="2318"/>
        <end position="2338"/>
    </location>
</feature>
<dbReference type="InterPro" id="IPR001487">
    <property type="entry name" value="Bromodomain"/>
</dbReference>
<dbReference type="InterPro" id="IPR019786">
    <property type="entry name" value="Zinc_finger_PHD-type_CS"/>
</dbReference>
<feature type="region of interest" description="Disordered" evidence="12">
    <location>
        <begin position="2406"/>
        <end position="2471"/>
    </location>
</feature>